<name>A0A183K9I3_9TREM</name>
<dbReference type="PANTHER" id="PTHR12480">
    <property type="entry name" value="ARGININE DEMETHYLASE AND LYSYL-HYDROXYLASE JMJD"/>
    <property type="match status" value="1"/>
</dbReference>
<dbReference type="STRING" id="6186.A0A183K9I3"/>
<dbReference type="Proteomes" id="UP000279833">
    <property type="component" value="Unassembled WGS sequence"/>
</dbReference>
<keyword evidence="12" id="KW-1185">Reference proteome</keyword>
<comment type="cofactor">
    <cofactor evidence="1">
        <name>Fe(2+)</name>
        <dbReference type="ChEBI" id="CHEBI:29033"/>
    </cofactor>
</comment>
<dbReference type="SUPFAM" id="SSF51197">
    <property type="entry name" value="Clavaminate synthase-like"/>
    <property type="match status" value="1"/>
</dbReference>
<sequence length="126" mass="14944">MSSKRSKYERRIRSAKLKARSELGDSPHSWYSCKYADNFNLSLSTVHDCCPRIDACKVAYEEFVAEYEHPYQPVVIHNAQTDWKAGENWTLKHSRRKKLLNDYMICRYFKEDLFSLGGEKTRPPYR</sequence>
<keyword evidence="9" id="KW-0804">Transcription</keyword>
<keyword evidence="10" id="KW-0539">Nucleus</keyword>
<evidence type="ECO:0000256" key="6">
    <source>
        <dbReference type="ARBA" id="ARBA00023002"/>
    </source>
</evidence>
<evidence type="ECO:0000256" key="10">
    <source>
        <dbReference type="ARBA" id="ARBA00023242"/>
    </source>
</evidence>
<dbReference type="GO" id="GO:0005634">
    <property type="term" value="C:nucleus"/>
    <property type="evidence" value="ECO:0007669"/>
    <property type="project" value="UniProtKB-SubCell"/>
</dbReference>
<dbReference type="GO" id="GO:0005737">
    <property type="term" value="C:cytoplasm"/>
    <property type="evidence" value="ECO:0007669"/>
    <property type="project" value="TreeGrafter"/>
</dbReference>
<keyword evidence="4" id="KW-0156">Chromatin regulator</keyword>
<evidence type="ECO:0000256" key="7">
    <source>
        <dbReference type="ARBA" id="ARBA00023004"/>
    </source>
</evidence>
<organism evidence="13">
    <name type="scientific">Schistosoma curassoni</name>
    <dbReference type="NCBI Taxonomy" id="6186"/>
    <lineage>
        <taxon>Eukaryota</taxon>
        <taxon>Metazoa</taxon>
        <taxon>Spiralia</taxon>
        <taxon>Lophotrochozoa</taxon>
        <taxon>Platyhelminthes</taxon>
        <taxon>Trematoda</taxon>
        <taxon>Digenea</taxon>
        <taxon>Strigeidida</taxon>
        <taxon>Schistosomatoidea</taxon>
        <taxon>Schistosomatidae</taxon>
        <taxon>Schistosoma</taxon>
    </lineage>
</organism>
<keyword evidence="8" id="KW-0805">Transcription regulation</keyword>
<protein>
    <submittedName>
        <fullName evidence="13">Transposase</fullName>
    </submittedName>
</protein>
<reference evidence="13" key="1">
    <citation type="submission" date="2016-06" db="UniProtKB">
        <authorList>
            <consortium name="WormBaseParasite"/>
        </authorList>
    </citation>
    <scope>IDENTIFICATION</scope>
</reference>
<evidence type="ECO:0000313" key="13">
    <source>
        <dbReference type="WBParaSite" id="SCUD_0001166601-mRNA-1"/>
    </source>
</evidence>
<reference evidence="11 12" key="2">
    <citation type="submission" date="2018-11" db="EMBL/GenBank/DDBJ databases">
        <authorList>
            <consortium name="Pathogen Informatics"/>
        </authorList>
    </citation>
    <scope>NUCLEOTIDE SEQUENCE [LARGE SCALE GENOMIC DNA]</scope>
    <source>
        <strain evidence="11">Dakar</strain>
        <strain evidence="12">Dakar, Senegal</strain>
    </source>
</reference>
<evidence type="ECO:0000256" key="2">
    <source>
        <dbReference type="ARBA" id="ARBA00004123"/>
    </source>
</evidence>
<dbReference type="GO" id="GO:0106140">
    <property type="term" value="F:P-TEFb complex binding"/>
    <property type="evidence" value="ECO:0007669"/>
    <property type="project" value="TreeGrafter"/>
</dbReference>
<evidence type="ECO:0000313" key="12">
    <source>
        <dbReference type="Proteomes" id="UP000279833"/>
    </source>
</evidence>
<dbReference type="Gene3D" id="2.60.120.650">
    <property type="entry name" value="Cupin"/>
    <property type="match status" value="1"/>
</dbReference>
<keyword evidence="7" id="KW-0408">Iron</keyword>
<dbReference type="AlphaFoldDB" id="A0A183K9I3"/>
<gene>
    <name evidence="11" type="ORF">SCUD_LOCUS11666</name>
</gene>
<dbReference type="GO" id="GO:0046872">
    <property type="term" value="F:metal ion binding"/>
    <property type="evidence" value="ECO:0007669"/>
    <property type="project" value="UniProtKB-KW"/>
</dbReference>
<evidence type="ECO:0000256" key="3">
    <source>
        <dbReference type="ARBA" id="ARBA00022723"/>
    </source>
</evidence>
<keyword evidence="3" id="KW-0479">Metal-binding</keyword>
<comment type="subcellular location">
    <subcellularLocation>
        <location evidence="2">Nucleus</location>
    </subcellularLocation>
</comment>
<accession>A0A183K9I3</accession>
<dbReference type="PANTHER" id="PTHR12480:SF32">
    <property type="entry name" value="BIFUNCTIONAL ARGININE DEMETHYLASE AND LYSYL-HYDROXYLASE JMJD6"/>
    <property type="match status" value="1"/>
</dbReference>
<evidence type="ECO:0000313" key="11">
    <source>
        <dbReference type="EMBL" id="VDP45563.1"/>
    </source>
</evidence>
<evidence type="ECO:0000256" key="9">
    <source>
        <dbReference type="ARBA" id="ARBA00023163"/>
    </source>
</evidence>
<evidence type="ECO:0000256" key="4">
    <source>
        <dbReference type="ARBA" id="ARBA00022853"/>
    </source>
</evidence>
<keyword evidence="5" id="KW-0223">Dioxygenase</keyword>
<evidence type="ECO:0000256" key="5">
    <source>
        <dbReference type="ARBA" id="ARBA00022964"/>
    </source>
</evidence>
<evidence type="ECO:0000256" key="8">
    <source>
        <dbReference type="ARBA" id="ARBA00023015"/>
    </source>
</evidence>
<evidence type="ECO:0000256" key="1">
    <source>
        <dbReference type="ARBA" id="ARBA00001954"/>
    </source>
</evidence>
<dbReference type="InterPro" id="IPR050910">
    <property type="entry name" value="JMJD6_ArgDemeth/LysHydrox"/>
</dbReference>
<keyword evidence="6" id="KW-0560">Oxidoreductase</keyword>
<dbReference type="WBParaSite" id="SCUD_0001166601-mRNA-1">
    <property type="protein sequence ID" value="SCUD_0001166601-mRNA-1"/>
    <property type="gene ID" value="SCUD_0001166601"/>
</dbReference>
<dbReference type="GO" id="GO:0033749">
    <property type="term" value="F:histone H4R3 demethylase activity"/>
    <property type="evidence" value="ECO:0007669"/>
    <property type="project" value="TreeGrafter"/>
</dbReference>
<dbReference type="EMBL" id="UZAK01034566">
    <property type="protein sequence ID" value="VDP45563.1"/>
    <property type="molecule type" value="Genomic_DNA"/>
</dbReference>
<proteinExistence type="predicted"/>